<dbReference type="EC" id="2.7.13.3" evidence="3"/>
<dbReference type="SUPFAM" id="SSF55874">
    <property type="entry name" value="ATPase domain of HSP90 chaperone/DNA topoisomerase II/histidine kinase"/>
    <property type="match status" value="1"/>
</dbReference>
<dbReference type="InterPro" id="IPR003661">
    <property type="entry name" value="HisK_dim/P_dom"/>
</dbReference>
<accession>A0ABX3A1Y1</accession>
<evidence type="ECO:0000313" key="17">
    <source>
        <dbReference type="EMBL" id="ODN42867.1"/>
    </source>
</evidence>
<dbReference type="InterPro" id="IPR005467">
    <property type="entry name" value="His_kinase_dom"/>
</dbReference>
<dbReference type="SMART" id="SM00387">
    <property type="entry name" value="HATPase_c"/>
    <property type="match status" value="1"/>
</dbReference>
<dbReference type="SUPFAM" id="SSF47384">
    <property type="entry name" value="Homodimeric domain of signal transducing histidine kinase"/>
    <property type="match status" value="1"/>
</dbReference>
<protein>
    <recommendedName>
        <fullName evidence="3">histidine kinase</fullName>
        <ecNumber evidence="3">2.7.13.3</ecNumber>
    </recommendedName>
</protein>
<comment type="catalytic activity">
    <reaction evidence="1">
        <text>ATP + protein L-histidine = ADP + protein N-phospho-L-histidine.</text>
        <dbReference type="EC" id="2.7.13.3"/>
    </reaction>
</comment>
<evidence type="ECO:0000259" key="16">
    <source>
        <dbReference type="PROSITE" id="PS50885"/>
    </source>
</evidence>
<comment type="subcellular location">
    <subcellularLocation>
        <location evidence="2">Cell membrane</location>
        <topology evidence="2">Multi-pass membrane protein</topology>
    </subcellularLocation>
</comment>
<keyword evidence="10" id="KW-0067">ATP-binding</keyword>
<name>A0ABX3A1Y1_9GAMM</name>
<feature type="domain" description="HAMP" evidence="16">
    <location>
        <begin position="249"/>
        <end position="303"/>
    </location>
</feature>
<dbReference type="Pfam" id="PF00672">
    <property type="entry name" value="HAMP"/>
    <property type="match status" value="1"/>
</dbReference>
<keyword evidence="11 14" id="KW-1133">Transmembrane helix</keyword>
<dbReference type="PROSITE" id="PS50885">
    <property type="entry name" value="HAMP"/>
    <property type="match status" value="1"/>
</dbReference>
<proteinExistence type="predicted"/>
<dbReference type="InterPro" id="IPR003594">
    <property type="entry name" value="HATPase_dom"/>
</dbReference>
<feature type="domain" description="Histidine kinase" evidence="15">
    <location>
        <begin position="320"/>
        <end position="533"/>
    </location>
</feature>
<dbReference type="EMBL" id="MDTU01000001">
    <property type="protein sequence ID" value="ODN42867.1"/>
    <property type="molecule type" value="Genomic_DNA"/>
</dbReference>
<evidence type="ECO:0000256" key="4">
    <source>
        <dbReference type="ARBA" id="ARBA00022475"/>
    </source>
</evidence>
<dbReference type="Gene3D" id="3.30.565.10">
    <property type="entry name" value="Histidine kinase-like ATPase, C-terminal domain"/>
    <property type="match status" value="1"/>
</dbReference>
<dbReference type="Proteomes" id="UP000094329">
    <property type="component" value="Unassembled WGS sequence"/>
</dbReference>
<keyword evidence="9" id="KW-0418">Kinase</keyword>
<dbReference type="InterPro" id="IPR050398">
    <property type="entry name" value="HssS/ArlS-like"/>
</dbReference>
<keyword evidence="12" id="KW-0902">Two-component regulatory system</keyword>
<reference evidence="17 18" key="1">
    <citation type="submission" date="2016-08" db="EMBL/GenBank/DDBJ databases">
        <title>Draft genome sequence of Candidatus Piscirickettsia litoralis, from seawater.</title>
        <authorList>
            <person name="Wan X."/>
            <person name="Lee A.J."/>
            <person name="Hou S."/>
            <person name="Donachie S.P."/>
        </authorList>
    </citation>
    <scope>NUCLEOTIDE SEQUENCE [LARGE SCALE GENOMIC DNA]</scope>
    <source>
        <strain evidence="17 18">Y2</strain>
    </source>
</reference>
<evidence type="ECO:0000256" key="11">
    <source>
        <dbReference type="ARBA" id="ARBA00022989"/>
    </source>
</evidence>
<dbReference type="InterPro" id="IPR036890">
    <property type="entry name" value="HATPase_C_sf"/>
</dbReference>
<keyword evidence="8" id="KW-0547">Nucleotide-binding</keyword>
<evidence type="ECO:0000256" key="5">
    <source>
        <dbReference type="ARBA" id="ARBA00022553"/>
    </source>
</evidence>
<evidence type="ECO:0000256" key="10">
    <source>
        <dbReference type="ARBA" id="ARBA00022840"/>
    </source>
</evidence>
<dbReference type="CDD" id="cd00082">
    <property type="entry name" value="HisKA"/>
    <property type="match status" value="1"/>
</dbReference>
<comment type="caution">
    <text evidence="17">The sequence shown here is derived from an EMBL/GenBank/DDBJ whole genome shotgun (WGS) entry which is preliminary data.</text>
</comment>
<dbReference type="Gene3D" id="1.10.287.130">
    <property type="match status" value="1"/>
</dbReference>
<evidence type="ECO:0000256" key="13">
    <source>
        <dbReference type="ARBA" id="ARBA00023136"/>
    </source>
</evidence>
<dbReference type="InterPro" id="IPR036097">
    <property type="entry name" value="HisK_dim/P_sf"/>
</dbReference>
<evidence type="ECO:0000256" key="14">
    <source>
        <dbReference type="SAM" id="Phobius"/>
    </source>
</evidence>
<dbReference type="Gene3D" id="6.10.340.10">
    <property type="match status" value="1"/>
</dbReference>
<keyword evidence="7 14" id="KW-0812">Transmembrane</keyword>
<dbReference type="PANTHER" id="PTHR45528">
    <property type="entry name" value="SENSOR HISTIDINE KINASE CPXA"/>
    <property type="match status" value="1"/>
</dbReference>
<evidence type="ECO:0000256" key="8">
    <source>
        <dbReference type="ARBA" id="ARBA00022741"/>
    </source>
</evidence>
<keyword evidence="6" id="KW-0808">Transferase</keyword>
<dbReference type="PROSITE" id="PS50109">
    <property type="entry name" value="HIS_KIN"/>
    <property type="match status" value="1"/>
</dbReference>
<gene>
    <name evidence="17" type="ORF">BGC07_07945</name>
</gene>
<dbReference type="PRINTS" id="PR00344">
    <property type="entry name" value="BCTRLSENSOR"/>
</dbReference>
<organism evidence="17 18">
    <name type="scientific">Piscirickettsia litoralis</name>
    <dbReference type="NCBI Taxonomy" id="1891921"/>
    <lineage>
        <taxon>Bacteria</taxon>
        <taxon>Pseudomonadati</taxon>
        <taxon>Pseudomonadota</taxon>
        <taxon>Gammaproteobacteria</taxon>
        <taxon>Thiotrichales</taxon>
        <taxon>Piscirickettsiaceae</taxon>
        <taxon>Piscirickettsia</taxon>
    </lineage>
</organism>
<dbReference type="PANTHER" id="PTHR45528:SF1">
    <property type="entry name" value="SENSOR HISTIDINE KINASE CPXA"/>
    <property type="match status" value="1"/>
</dbReference>
<dbReference type="InterPro" id="IPR004358">
    <property type="entry name" value="Sig_transdc_His_kin-like_C"/>
</dbReference>
<keyword evidence="5" id="KW-0597">Phosphoprotein</keyword>
<feature type="transmembrane region" description="Helical" evidence="14">
    <location>
        <begin position="227"/>
        <end position="248"/>
    </location>
</feature>
<evidence type="ECO:0000256" key="7">
    <source>
        <dbReference type="ARBA" id="ARBA00022692"/>
    </source>
</evidence>
<keyword evidence="18" id="KW-1185">Reference proteome</keyword>
<evidence type="ECO:0000256" key="3">
    <source>
        <dbReference type="ARBA" id="ARBA00012438"/>
    </source>
</evidence>
<evidence type="ECO:0000256" key="2">
    <source>
        <dbReference type="ARBA" id="ARBA00004651"/>
    </source>
</evidence>
<keyword evidence="13 14" id="KW-0472">Membrane</keyword>
<evidence type="ECO:0000313" key="18">
    <source>
        <dbReference type="Proteomes" id="UP000094329"/>
    </source>
</evidence>
<evidence type="ECO:0000259" key="15">
    <source>
        <dbReference type="PROSITE" id="PS50109"/>
    </source>
</evidence>
<dbReference type="CDD" id="cd00075">
    <property type="entry name" value="HATPase"/>
    <property type="match status" value="1"/>
</dbReference>
<keyword evidence="4" id="KW-1003">Cell membrane</keyword>
<evidence type="ECO:0000256" key="9">
    <source>
        <dbReference type="ARBA" id="ARBA00022777"/>
    </source>
</evidence>
<dbReference type="Pfam" id="PF02518">
    <property type="entry name" value="HATPase_c"/>
    <property type="match status" value="1"/>
</dbReference>
<evidence type="ECO:0000256" key="1">
    <source>
        <dbReference type="ARBA" id="ARBA00000085"/>
    </source>
</evidence>
<dbReference type="InterPro" id="IPR003660">
    <property type="entry name" value="HAMP_dom"/>
</dbReference>
<evidence type="ECO:0000256" key="12">
    <source>
        <dbReference type="ARBA" id="ARBA00023012"/>
    </source>
</evidence>
<sequence length="770" mass="87680">MEILSDSINKNAVAVLKEKIDNRPLPSNIELAELAKKLGVQGLYIMNKNGWFIRASDIPIEKETHSVFDYCKEYKQLTWGTLDKVITPVVPDWPTVVPSKFIMIPSTNRNYILESKVKLQYIDEMLHKAVQYDKSISSIGIYSPNNFALGYINSKGKFFHGKNIPEFKKTLNKGDKIFKFKVNSDIKKCCECQYKKIQNGINNDYYYILKLGISKEYLDNRILNFQINLTIIFLITLVISFIISRILAKKLVNKITLMNSAVSKMSISGDLDIKLKSDHSRDEVNVLADALDKMIDKIKNDQNKLLESEKSKTLANLASQVAHDIQSPLTALSAMTKDVEKLPEEKRLLIQQATQRINDIANNLLNHYRAYQAKDIDTNHSDNMSPELLFCLLDEIVSEKRASNQSSDIQFSLVITDKAYGLFSEVDAIKFKRVISNLINNAIEATPTKGLITIKLDKLDQFAKISIADNGIGMPSKLIKRVMNEEISSGKEKGTGIGLSSARATIAAWHGKLDIQSIIGNGTIVTIQLATTPSPFWFAEAVLITSKIQNIIVLDDDQSVHSIWSQRIKGIAKNIQLVDFYNTQKFENWHNQNNKEECLFLMDYELLNEARTGLDIIEKLKLNQYCYLVTSRYEDQKIRQRCLAMNVKIIPKYYVPHVKITISSESMSCVLIDDSEIVRTTWELAAERSQVMLTTYPSEIDFFAHHHNHEKYTHIYIDSNLADNVKGELIAEKIYNLGFHHITLTTGYSPNKFAGNYSWIKEVISKEPPF</sequence>
<dbReference type="CDD" id="cd06225">
    <property type="entry name" value="HAMP"/>
    <property type="match status" value="1"/>
</dbReference>
<evidence type="ECO:0000256" key="6">
    <source>
        <dbReference type="ARBA" id="ARBA00022679"/>
    </source>
</evidence>